<dbReference type="GeneID" id="103319292"/>
<dbReference type="RefSeq" id="XP_016646937.1">
    <property type="nucleotide sequence ID" value="XM_016791451.1"/>
</dbReference>
<reference evidence="3" key="2">
    <citation type="submission" date="2025-08" db="UniProtKB">
        <authorList>
            <consortium name="RefSeq"/>
        </authorList>
    </citation>
    <scope>IDENTIFICATION</scope>
</reference>
<reference evidence="2" key="1">
    <citation type="journal article" date="2012" name="Nat. Commun.">
        <title>The genome of Prunus mume.</title>
        <authorList>
            <person name="Zhang Q."/>
            <person name="Chen W."/>
            <person name="Sun L."/>
            <person name="Zhao F."/>
            <person name="Huang B."/>
            <person name="Yang W."/>
            <person name="Tao Y."/>
            <person name="Wang J."/>
            <person name="Yuan Z."/>
            <person name="Fan G."/>
            <person name="Xing Z."/>
            <person name="Han C."/>
            <person name="Pan H."/>
            <person name="Zhong X."/>
            <person name="Shi W."/>
            <person name="Liang X."/>
            <person name="Du D."/>
            <person name="Sun F."/>
            <person name="Xu Z."/>
            <person name="Hao R."/>
            <person name="Lv T."/>
            <person name="Lv Y."/>
            <person name="Zheng Z."/>
            <person name="Sun M."/>
            <person name="Luo L."/>
            <person name="Cai M."/>
            <person name="Gao Y."/>
            <person name="Wang J."/>
            <person name="Yin Y."/>
            <person name="Xu X."/>
            <person name="Cheng T."/>
            <person name="Wang J."/>
        </authorList>
    </citation>
    <scope>NUCLEOTIDE SEQUENCE [LARGE SCALE GENOMIC DNA]</scope>
</reference>
<feature type="compositionally biased region" description="Polar residues" evidence="1">
    <location>
        <begin position="22"/>
        <end position="36"/>
    </location>
</feature>
<sequence length="120" mass="13367">MRDYFDVWTSLFSLPAAPFRASSPSQTSIATQSPSQPAGPDPIAPASFRRQPQPTPTPAAVLIPPENHENCQFSFEISRPLISVIRPPNRTSEAPEHQLTRRRDLQKAQQARTSRKGDFS</sequence>
<feature type="compositionally biased region" description="Basic and acidic residues" evidence="1">
    <location>
        <begin position="93"/>
        <end position="106"/>
    </location>
</feature>
<proteinExistence type="predicted"/>
<name>A0ABM1LHR0_PRUMU</name>
<organism evidence="2 3">
    <name type="scientific">Prunus mume</name>
    <name type="common">Japanese apricot</name>
    <name type="synonym">Armeniaca mume</name>
    <dbReference type="NCBI Taxonomy" id="102107"/>
    <lineage>
        <taxon>Eukaryota</taxon>
        <taxon>Viridiplantae</taxon>
        <taxon>Streptophyta</taxon>
        <taxon>Embryophyta</taxon>
        <taxon>Tracheophyta</taxon>
        <taxon>Spermatophyta</taxon>
        <taxon>Magnoliopsida</taxon>
        <taxon>eudicotyledons</taxon>
        <taxon>Gunneridae</taxon>
        <taxon>Pentapetalae</taxon>
        <taxon>rosids</taxon>
        <taxon>fabids</taxon>
        <taxon>Rosales</taxon>
        <taxon>Rosaceae</taxon>
        <taxon>Amygdaloideae</taxon>
        <taxon>Amygdaleae</taxon>
        <taxon>Prunus</taxon>
    </lineage>
</organism>
<feature type="region of interest" description="Disordered" evidence="1">
    <location>
        <begin position="18"/>
        <end position="64"/>
    </location>
</feature>
<protein>
    <submittedName>
        <fullName evidence="3">Uncharacterized protein LOC103319292</fullName>
    </submittedName>
</protein>
<keyword evidence="2" id="KW-1185">Reference proteome</keyword>
<evidence type="ECO:0000313" key="3">
    <source>
        <dbReference type="RefSeq" id="XP_016646937.1"/>
    </source>
</evidence>
<feature type="region of interest" description="Disordered" evidence="1">
    <location>
        <begin position="86"/>
        <end position="120"/>
    </location>
</feature>
<evidence type="ECO:0000313" key="2">
    <source>
        <dbReference type="Proteomes" id="UP000694861"/>
    </source>
</evidence>
<gene>
    <name evidence="3" type="primary">LOC103319292</name>
</gene>
<accession>A0ABM1LHR0</accession>
<dbReference type="Proteomes" id="UP000694861">
    <property type="component" value="Linkage group LG2"/>
</dbReference>
<evidence type="ECO:0000256" key="1">
    <source>
        <dbReference type="SAM" id="MobiDB-lite"/>
    </source>
</evidence>